<dbReference type="Proteomes" id="UP000070646">
    <property type="component" value="Unassembled WGS sequence"/>
</dbReference>
<dbReference type="EMBL" id="LRPU01000053">
    <property type="protein sequence ID" value="KXA12912.1"/>
    <property type="molecule type" value="Genomic_DNA"/>
</dbReference>
<dbReference type="AlphaFoldDB" id="A0A133N9D4"/>
<dbReference type="RefSeq" id="WP_242862214.1">
    <property type="nucleotide sequence ID" value="NZ_KQ956198.1"/>
</dbReference>
<name>A0A133N9D4_CLOPF</name>
<reference evidence="2 3" key="1">
    <citation type="submission" date="2016-01" db="EMBL/GenBank/DDBJ databases">
        <authorList>
            <person name="Oliw E.H."/>
        </authorList>
    </citation>
    <scope>NUCLEOTIDE SEQUENCE [LARGE SCALE GENOMIC DNA]</scope>
    <source>
        <strain evidence="2 3">MJR7757A</strain>
    </source>
</reference>
<proteinExistence type="predicted"/>
<evidence type="ECO:0000313" key="3">
    <source>
        <dbReference type="Proteomes" id="UP000070646"/>
    </source>
</evidence>
<feature type="coiled-coil region" evidence="1">
    <location>
        <begin position="4"/>
        <end position="31"/>
    </location>
</feature>
<protein>
    <recommendedName>
        <fullName evidence="4">Relaxasome subunit MobC</fullName>
    </recommendedName>
</protein>
<evidence type="ECO:0008006" key="4">
    <source>
        <dbReference type="Google" id="ProtNLM"/>
    </source>
</evidence>
<organism evidence="2 3">
    <name type="scientific">Clostridium perfringens</name>
    <dbReference type="NCBI Taxonomy" id="1502"/>
    <lineage>
        <taxon>Bacteria</taxon>
        <taxon>Bacillati</taxon>
        <taxon>Bacillota</taxon>
        <taxon>Clostridia</taxon>
        <taxon>Eubacteriales</taxon>
        <taxon>Clostridiaceae</taxon>
        <taxon>Clostridium</taxon>
    </lineage>
</organism>
<evidence type="ECO:0000256" key="1">
    <source>
        <dbReference type="SAM" id="Coils"/>
    </source>
</evidence>
<evidence type="ECO:0000313" key="2">
    <source>
        <dbReference type="EMBL" id="KXA12912.1"/>
    </source>
</evidence>
<gene>
    <name evidence="2" type="ORF">HMPREF3222_01043</name>
</gene>
<dbReference type="PATRIC" id="fig|1502.174.peg.1059"/>
<sequence length="83" mass="9868">MSKLNEIDEKIKKLKAQKQAILSREKEKERKARTRRLIQIGAIVESIGIDSIDLAESFKKYFENNPKSNNWLQKFIYENKKEQ</sequence>
<comment type="caution">
    <text evidence="2">The sequence shown here is derived from an EMBL/GenBank/DDBJ whole genome shotgun (WGS) entry which is preliminary data.</text>
</comment>
<accession>A0A133N9D4</accession>
<dbReference type="InterPro" id="IPR009444">
    <property type="entry name" value="Conjugal_tfr_TraD_a-type"/>
</dbReference>
<dbReference type="Pfam" id="PF06412">
    <property type="entry name" value="TraD"/>
    <property type="match status" value="1"/>
</dbReference>
<keyword evidence="1" id="KW-0175">Coiled coil</keyword>